<name>A0A9D1DTA8_9FIRM</name>
<gene>
    <name evidence="1" type="ORF">IAB38_00785</name>
</gene>
<evidence type="ECO:0000313" key="2">
    <source>
        <dbReference type="Proteomes" id="UP000824232"/>
    </source>
</evidence>
<dbReference type="Proteomes" id="UP000824232">
    <property type="component" value="Unassembled WGS sequence"/>
</dbReference>
<comment type="caution">
    <text evidence="1">The sequence shown here is derived from an EMBL/GenBank/DDBJ whole genome shotgun (WGS) entry which is preliminary data.</text>
</comment>
<sequence length="281" mass="33047">MTIQEQYIELQKCRKQQSSDVLNNKKRIAWEYFRSLTDVSNLEKNLSSNFMLYYAPLKQIRGTNMVSWQVGDNKEIYVDESFAITNPELTNIQLQHEVLHGLTSFKENQQYFFGHRYDGSGKSNYMGLDEASTQMFAEDMSGVRLDENTDYLYTIKNVMRVMKSIFSADTIAEQFLNNSNRFEEQFNEATSFKFEPFALLMNDVYTLSKSYHYSSLTQEQIQELTAKKNKLFRFTSNLINQFAQDNPTIIDKICDELNDENMQQKLNIRRTELSDSSIHRR</sequence>
<proteinExistence type="predicted"/>
<organism evidence="1 2">
    <name type="scientific">Candidatus Onthousia excrementipullorum</name>
    <dbReference type="NCBI Taxonomy" id="2840884"/>
    <lineage>
        <taxon>Bacteria</taxon>
        <taxon>Bacillati</taxon>
        <taxon>Bacillota</taxon>
        <taxon>Bacilli</taxon>
        <taxon>Candidatus Onthousia</taxon>
    </lineage>
</organism>
<reference evidence="1" key="1">
    <citation type="submission" date="2020-10" db="EMBL/GenBank/DDBJ databases">
        <authorList>
            <person name="Gilroy R."/>
        </authorList>
    </citation>
    <scope>NUCLEOTIDE SEQUENCE</scope>
    <source>
        <strain evidence="1">CHK184-20233</strain>
    </source>
</reference>
<evidence type="ECO:0000313" key="1">
    <source>
        <dbReference type="EMBL" id="HIR58563.1"/>
    </source>
</evidence>
<accession>A0A9D1DTA8</accession>
<dbReference type="AlphaFoldDB" id="A0A9D1DTA8"/>
<protein>
    <submittedName>
        <fullName evidence="1">Uncharacterized protein</fullName>
    </submittedName>
</protein>
<dbReference type="EMBL" id="DVHC01000010">
    <property type="protein sequence ID" value="HIR58563.1"/>
    <property type="molecule type" value="Genomic_DNA"/>
</dbReference>
<reference evidence="1" key="2">
    <citation type="journal article" date="2021" name="PeerJ">
        <title>Extensive microbial diversity within the chicken gut microbiome revealed by metagenomics and culture.</title>
        <authorList>
            <person name="Gilroy R."/>
            <person name="Ravi A."/>
            <person name="Getino M."/>
            <person name="Pursley I."/>
            <person name="Horton D.L."/>
            <person name="Alikhan N.F."/>
            <person name="Baker D."/>
            <person name="Gharbi K."/>
            <person name="Hall N."/>
            <person name="Watson M."/>
            <person name="Adriaenssens E.M."/>
            <person name="Foster-Nyarko E."/>
            <person name="Jarju S."/>
            <person name="Secka A."/>
            <person name="Antonio M."/>
            <person name="Oren A."/>
            <person name="Chaudhuri R.R."/>
            <person name="La Ragione R."/>
            <person name="Hildebrand F."/>
            <person name="Pallen M.J."/>
        </authorList>
    </citation>
    <scope>NUCLEOTIDE SEQUENCE</scope>
    <source>
        <strain evidence="1">CHK184-20233</strain>
    </source>
</reference>